<accession>A0A3P8GKW8</accession>
<dbReference type="PANTHER" id="PTHR13691">
    <property type="entry name" value="RIBOSOMAL PROTEIN L2"/>
    <property type="match status" value="1"/>
</dbReference>
<dbReference type="Proteomes" id="UP000269396">
    <property type="component" value="Unassembled WGS sequence"/>
</dbReference>
<dbReference type="Pfam" id="PF03947">
    <property type="entry name" value="Ribosomal_L2_C"/>
    <property type="match status" value="1"/>
</dbReference>
<dbReference type="EMBL" id="UZAL01045460">
    <property type="protein sequence ID" value="VDP83431.1"/>
    <property type="molecule type" value="Genomic_DNA"/>
</dbReference>
<evidence type="ECO:0000256" key="3">
    <source>
        <dbReference type="ARBA" id="ARBA00023274"/>
    </source>
</evidence>
<comment type="similarity">
    <text evidence="1">Belongs to the universal ribosomal protein uL2 family.</text>
</comment>
<dbReference type="Gene3D" id="2.30.30.30">
    <property type="match status" value="1"/>
</dbReference>
<dbReference type="PANTHER" id="PTHR13691:SF73">
    <property type="entry name" value="LARGE RIBOSOMAL SUBUNIT PROTEIN UL2M"/>
    <property type="match status" value="1"/>
</dbReference>
<keyword evidence="6" id="KW-1185">Reference proteome</keyword>
<evidence type="ECO:0000259" key="4">
    <source>
        <dbReference type="SMART" id="SM01382"/>
    </source>
</evidence>
<dbReference type="GO" id="GO:0003735">
    <property type="term" value="F:structural constituent of ribosome"/>
    <property type="evidence" value="ECO:0007669"/>
    <property type="project" value="InterPro"/>
</dbReference>
<keyword evidence="2" id="KW-0689">Ribosomal protein</keyword>
<protein>
    <recommendedName>
        <fullName evidence="4">Large ribosomal subunit protein uL2 C-terminal domain-containing protein</fullName>
    </recommendedName>
</protein>
<dbReference type="SUPFAM" id="SSF50104">
    <property type="entry name" value="Translation proteins SH3-like domain"/>
    <property type="match status" value="1"/>
</dbReference>
<proteinExistence type="inferred from homology"/>
<evidence type="ECO:0000256" key="2">
    <source>
        <dbReference type="ARBA" id="ARBA00022980"/>
    </source>
</evidence>
<organism evidence="5 6">
    <name type="scientific">Schistosoma mattheei</name>
    <dbReference type="NCBI Taxonomy" id="31246"/>
    <lineage>
        <taxon>Eukaryota</taxon>
        <taxon>Metazoa</taxon>
        <taxon>Spiralia</taxon>
        <taxon>Lophotrochozoa</taxon>
        <taxon>Platyhelminthes</taxon>
        <taxon>Trematoda</taxon>
        <taxon>Digenea</taxon>
        <taxon>Strigeidida</taxon>
        <taxon>Schistosomatoidea</taxon>
        <taxon>Schistosomatidae</taxon>
        <taxon>Schistosoma</taxon>
    </lineage>
</organism>
<dbReference type="InterPro" id="IPR002171">
    <property type="entry name" value="Ribosomal_uL2"/>
</dbReference>
<dbReference type="GO" id="GO:0032543">
    <property type="term" value="P:mitochondrial translation"/>
    <property type="evidence" value="ECO:0007669"/>
    <property type="project" value="TreeGrafter"/>
</dbReference>
<name>A0A3P8GKW8_9TREM</name>
<dbReference type="InterPro" id="IPR014722">
    <property type="entry name" value="Rib_uL2_dom2"/>
</dbReference>
<dbReference type="InterPro" id="IPR008991">
    <property type="entry name" value="Translation_prot_SH3-like_sf"/>
</dbReference>
<keyword evidence="3" id="KW-0687">Ribonucleoprotein</keyword>
<dbReference type="InterPro" id="IPR022669">
    <property type="entry name" value="Ribosomal_uL2_C"/>
</dbReference>
<dbReference type="GO" id="GO:0003723">
    <property type="term" value="F:RNA binding"/>
    <property type="evidence" value="ECO:0007669"/>
    <property type="project" value="TreeGrafter"/>
</dbReference>
<sequence>MLVLSIYIFLNVVDPKEGDAYPIGALPVGTIISQFEIKPGQGALFCRTAGSSATIFRRGKYVGSKLNEELNFTSLTDELGDEYVVFVRTNGKRKIYRLLPTCMCVVGQVSNENHDQFRFRKFGEKKWRGIKQRSGLWQRKTGRFGRKVRPIGPPIDLVPCQSSPDYYKLKCSYPGRSEYTMRKKQDMYEALHAKNKLRPQPIPGRHNELPDKMPRYRWCSWSSVR</sequence>
<dbReference type="GO" id="GO:0005762">
    <property type="term" value="C:mitochondrial large ribosomal subunit"/>
    <property type="evidence" value="ECO:0007669"/>
    <property type="project" value="TreeGrafter"/>
</dbReference>
<dbReference type="SMART" id="SM01382">
    <property type="entry name" value="Ribosomal_L2_C"/>
    <property type="match status" value="1"/>
</dbReference>
<gene>
    <name evidence="5" type="ORF">SMTD_LOCUS20818</name>
</gene>
<feature type="domain" description="Large ribosomal subunit protein uL2 C-terminal" evidence="4">
    <location>
        <begin position="15"/>
        <end position="154"/>
    </location>
</feature>
<evidence type="ECO:0000313" key="5">
    <source>
        <dbReference type="EMBL" id="VDP83431.1"/>
    </source>
</evidence>
<evidence type="ECO:0000313" key="6">
    <source>
        <dbReference type="Proteomes" id="UP000269396"/>
    </source>
</evidence>
<dbReference type="AlphaFoldDB" id="A0A3P8GKW8"/>
<evidence type="ECO:0000256" key="1">
    <source>
        <dbReference type="ARBA" id="ARBA00005636"/>
    </source>
</evidence>
<reference evidence="5 6" key="1">
    <citation type="submission" date="2018-11" db="EMBL/GenBank/DDBJ databases">
        <authorList>
            <consortium name="Pathogen Informatics"/>
        </authorList>
    </citation>
    <scope>NUCLEOTIDE SEQUENCE [LARGE SCALE GENOMIC DNA]</scope>
    <source>
        <strain>Denwood</strain>
        <strain evidence="6">Zambia</strain>
    </source>
</reference>